<protein>
    <submittedName>
        <fullName evidence="1">Uncharacterized protein</fullName>
    </submittedName>
</protein>
<gene>
    <name evidence="1" type="ORF">DB32_006023</name>
</gene>
<keyword evidence="2" id="KW-1185">Reference proteome</keyword>
<evidence type="ECO:0000313" key="2">
    <source>
        <dbReference type="Proteomes" id="UP000034883"/>
    </source>
</evidence>
<evidence type="ECO:0000313" key="1">
    <source>
        <dbReference type="EMBL" id="AKF08874.1"/>
    </source>
</evidence>
<dbReference type="Proteomes" id="UP000034883">
    <property type="component" value="Chromosome"/>
</dbReference>
<accession>A0A0F6SGK9</accession>
<name>A0A0F6SGK9_9BACT</name>
<reference evidence="1 2" key="1">
    <citation type="submission" date="2015-03" db="EMBL/GenBank/DDBJ databases">
        <title>Genome assembly of Sandaracinus amylolyticus DSM 53668.</title>
        <authorList>
            <person name="Sharma G."/>
            <person name="Subramanian S."/>
        </authorList>
    </citation>
    <scope>NUCLEOTIDE SEQUENCE [LARGE SCALE GENOMIC DNA]</scope>
    <source>
        <strain evidence="1 2">DSM 53668</strain>
    </source>
</reference>
<sequence length="153" mass="16273">MDVGSSGGRMTKRELRPDYVGIDPARAVRVFADPRIPAGVGMVDGAFLFDPTPPVMQTVSSAPPLTNENVERHLADAVDAIRAIGPVPVRIVAPAEVLGALERAIKRGEIAWTSGPPIAAHLPIETAAEGDDLPAWTCRVEFSDGSTELVRLR</sequence>
<dbReference type="AlphaFoldDB" id="A0A0F6SGK9"/>
<dbReference type="EMBL" id="CP011125">
    <property type="protein sequence ID" value="AKF08874.1"/>
    <property type="molecule type" value="Genomic_DNA"/>
</dbReference>
<dbReference type="KEGG" id="samy:DB32_006023"/>
<proteinExistence type="predicted"/>
<organism evidence="1 2">
    <name type="scientific">Sandaracinus amylolyticus</name>
    <dbReference type="NCBI Taxonomy" id="927083"/>
    <lineage>
        <taxon>Bacteria</taxon>
        <taxon>Pseudomonadati</taxon>
        <taxon>Myxococcota</taxon>
        <taxon>Polyangia</taxon>
        <taxon>Polyangiales</taxon>
        <taxon>Sandaracinaceae</taxon>
        <taxon>Sandaracinus</taxon>
    </lineage>
</organism>
<dbReference type="STRING" id="927083.DB32_006023"/>